<dbReference type="AlphaFoldDB" id="A0AA42B9U3"/>
<keyword evidence="1" id="KW-0472">Membrane</keyword>
<feature type="transmembrane region" description="Helical" evidence="1">
    <location>
        <begin position="172"/>
        <end position="192"/>
    </location>
</feature>
<organism evidence="2 3">
    <name type="scientific">Thermalbibacter longus</name>
    <dbReference type="NCBI Taxonomy" id="2951981"/>
    <lineage>
        <taxon>Bacteria</taxon>
        <taxon>Pseudomonadati</taxon>
        <taxon>Thermomicrobiota</taxon>
        <taxon>Thermomicrobia</taxon>
        <taxon>Thermomicrobiales</taxon>
        <taxon>Thermomicrobiaceae</taxon>
        <taxon>Thermalbibacter</taxon>
    </lineage>
</organism>
<protein>
    <submittedName>
        <fullName evidence="2">Uncharacterized protein</fullName>
    </submittedName>
</protein>
<sequence>MSTFLLFQLASVLLAIVAIGVLVTTVRARRTLFDETLTLADRQQLSEAAFFLLLPLGVLLHELGHAIAVRLAGGQVVGFGFLFFLGWVEHTGSYTPAELYWIALSGNLVSLGLGLGALALALFGPFGRAVNWLLLVFSGLELGTTLVFYPLLDLVSDLHGDWATIYREGTPVLSGVTALAHAGMVVAGLFLWRSSRFRLLVEQRTGARWPRRLTAGQRRALASNLAEAAERVAGSWGSPVEAITGLGLDHAGVALRWESGGLRRRIEALLVPESGLLELRAELDSLASPGARLRQRLGVLDRPLPPEDLAGILRRMMEIVDRWPAQAIVEQAGDG</sequence>
<name>A0AA42B9U3_9BACT</name>
<evidence type="ECO:0000256" key="1">
    <source>
        <dbReference type="SAM" id="Phobius"/>
    </source>
</evidence>
<dbReference type="EMBL" id="JAMSLR010000001">
    <property type="protein sequence ID" value="MCM8747689.1"/>
    <property type="molecule type" value="Genomic_DNA"/>
</dbReference>
<dbReference type="RefSeq" id="WP_284055474.1">
    <property type="nucleotide sequence ID" value="NZ_JAMSLR010000001.1"/>
</dbReference>
<keyword evidence="3" id="KW-1185">Reference proteome</keyword>
<keyword evidence="1" id="KW-0812">Transmembrane</keyword>
<evidence type="ECO:0000313" key="3">
    <source>
        <dbReference type="Proteomes" id="UP001165306"/>
    </source>
</evidence>
<dbReference type="Proteomes" id="UP001165306">
    <property type="component" value="Unassembled WGS sequence"/>
</dbReference>
<comment type="caution">
    <text evidence="2">The sequence shown here is derived from an EMBL/GenBank/DDBJ whole genome shotgun (WGS) entry which is preliminary data.</text>
</comment>
<reference evidence="2" key="1">
    <citation type="submission" date="2022-06" db="EMBL/GenBank/DDBJ databases">
        <title>CFH 74404 Thermomicrobiaceae sp.</title>
        <authorList>
            <person name="Ming H."/>
            <person name="Li W.-J."/>
            <person name="Zhao Z."/>
        </authorList>
    </citation>
    <scope>NUCLEOTIDE SEQUENCE</scope>
    <source>
        <strain evidence="2">CFH 74404</strain>
    </source>
</reference>
<gene>
    <name evidence="2" type="ORF">NET02_00855</name>
</gene>
<keyword evidence="1" id="KW-1133">Transmembrane helix</keyword>
<feature type="transmembrane region" description="Helical" evidence="1">
    <location>
        <begin position="99"/>
        <end position="123"/>
    </location>
</feature>
<feature type="transmembrane region" description="Helical" evidence="1">
    <location>
        <begin position="67"/>
        <end position="87"/>
    </location>
</feature>
<accession>A0AA42B9U3</accession>
<feature type="transmembrane region" description="Helical" evidence="1">
    <location>
        <begin position="130"/>
        <end position="152"/>
    </location>
</feature>
<evidence type="ECO:0000313" key="2">
    <source>
        <dbReference type="EMBL" id="MCM8747689.1"/>
    </source>
</evidence>
<proteinExistence type="predicted"/>